<dbReference type="PANTHER" id="PTHR48098">
    <property type="entry name" value="ENTEROCHELIN ESTERASE-RELATED"/>
    <property type="match status" value="1"/>
</dbReference>
<reference evidence="2" key="1">
    <citation type="journal article" date="2019" name="Int. J. Syst. Evol. Microbiol.">
        <title>The Global Catalogue of Microorganisms (GCM) 10K type strain sequencing project: providing services to taxonomists for standard genome sequencing and annotation.</title>
        <authorList>
            <consortium name="The Broad Institute Genomics Platform"/>
            <consortium name="The Broad Institute Genome Sequencing Center for Infectious Disease"/>
            <person name="Wu L."/>
            <person name="Ma J."/>
        </authorList>
    </citation>
    <scope>NUCLEOTIDE SEQUENCE [LARGE SCALE GENOMIC DNA]</scope>
    <source>
        <strain evidence="2">NBRC 108894</strain>
    </source>
</reference>
<sequence length="202" mass="20964">MNARAAAHHGLAPVVVVPDQLGAPQDNPMCVDSPLGDSARYLTVDVPRWIRTHLAVEPSRAAWAIGGFSQGGTCSIQLGAAHPELFGAVFDVSGQVAPRNGDLQQTIARGFDGDAARYRAAAPAAILAAHAPYRGLTAVFGSGQFDTRYGPGIDVVAAAARAAGVATTRDIAPGTAHDWHTVQWMMTHAFGPIAAHLGLARS</sequence>
<dbReference type="Gene3D" id="3.40.50.1820">
    <property type="entry name" value="alpha/beta hydrolase"/>
    <property type="match status" value="1"/>
</dbReference>
<accession>A0ABQ6JZ42</accession>
<comment type="caution">
    <text evidence="1">The sequence shown here is derived from an EMBL/GenBank/DDBJ whole genome shotgun (WGS) entry which is preliminary data.</text>
</comment>
<proteinExistence type="predicted"/>
<dbReference type="PANTHER" id="PTHR48098:SF1">
    <property type="entry name" value="DIACYLGLYCEROL ACYLTRANSFERASE_MYCOLYLTRANSFERASE AG85A"/>
    <property type="match status" value="1"/>
</dbReference>
<dbReference type="Pfam" id="PF00756">
    <property type="entry name" value="Esterase"/>
    <property type="match status" value="1"/>
</dbReference>
<dbReference type="SUPFAM" id="SSF53474">
    <property type="entry name" value="alpha/beta-Hydrolases"/>
    <property type="match status" value="1"/>
</dbReference>
<gene>
    <name evidence="1" type="ORF">GCM10025881_04350</name>
</gene>
<dbReference type="Proteomes" id="UP001157034">
    <property type="component" value="Unassembled WGS sequence"/>
</dbReference>
<dbReference type="EMBL" id="BSVB01000001">
    <property type="protein sequence ID" value="GMA93611.1"/>
    <property type="molecule type" value="Genomic_DNA"/>
</dbReference>
<evidence type="ECO:0000313" key="1">
    <source>
        <dbReference type="EMBL" id="GMA93611.1"/>
    </source>
</evidence>
<dbReference type="InterPro" id="IPR050583">
    <property type="entry name" value="Mycobacterial_A85_antigen"/>
</dbReference>
<dbReference type="InterPro" id="IPR000801">
    <property type="entry name" value="Esterase-like"/>
</dbReference>
<organism evidence="1 2">
    <name type="scientific">Pseudolysinimonas kribbensis</name>
    <dbReference type="NCBI Taxonomy" id="433641"/>
    <lineage>
        <taxon>Bacteria</taxon>
        <taxon>Bacillati</taxon>
        <taxon>Actinomycetota</taxon>
        <taxon>Actinomycetes</taxon>
        <taxon>Micrococcales</taxon>
        <taxon>Microbacteriaceae</taxon>
        <taxon>Pseudolysinimonas</taxon>
    </lineage>
</organism>
<evidence type="ECO:0008006" key="3">
    <source>
        <dbReference type="Google" id="ProtNLM"/>
    </source>
</evidence>
<dbReference type="InterPro" id="IPR029058">
    <property type="entry name" value="AB_hydrolase_fold"/>
</dbReference>
<name>A0ABQ6JZ42_9MICO</name>
<dbReference type="RefSeq" id="WP_284252478.1">
    <property type="nucleotide sequence ID" value="NZ_BSVB01000001.1"/>
</dbReference>
<evidence type="ECO:0000313" key="2">
    <source>
        <dbReference type="Proteomes" id="UP001157034"/>
    </source>
</evidence>
<protein>
    <recommendedName>
        <fullName evidence="3">Esterase</fullName>
    </recommendedName>
</protein>
<keyword evidence="2" id="KW-1185">Reference proteome</keyword>